<reference evidence="2 3" key="1">
    <citation type="journal article" date="2024" name="bioRxiv">
        <title>A reference genome for Trichogramma kaykai: A tiny desert-dwelling parasitoid wasp with competing sex-ratio distorters.</title>
        <authorList>
            <person name="Culotta J."/>
            <person name="Lindsey A.R."/>
        </authorList>
    </citation>
    <scope>NUCLEOTIDE SEQUENCE [LARGE SCALE GENOMIC DNA]</scope>
    <source>
        <strain evidence="2 3">KSX58</strain>
    </source>
</reference>
<feature type="repeat" description="ANK" evidence="1">
    <location>
        <begin position="92"/>
        <end position="124"/>
    </location>
</feature>
<comment type="caution">
    <text evidence="2">The sequence shown here is derived from an EMBL/GenBank/DDBJ whole genome shotgun (WGS) entry which is preliminary data.</text>
</comment>
<protein>
    <recommendedName>
        <fullName evidence="4">PRANC domain-containing protein</fullName>
    </recommendedName>
</protein>
<dbReference type="PRINTS" id="PR01415">
    <property type="entry name" value="ANKYRIN"/>
</dbReference>
<dbReference type="EMBL" id="JBJJXI010000021">
    <property type="protein sequence ID" value="KAL3405353.1"/>
    <property type="molecule type" value="Genomic_DNA"/>
</dbReference>
<name>A0ABD2XIV1_9HYME</name>
<keyword evidence="1" id="KW-0040">ANK repeat</keyword>
<dbReference type="Pfam" id="PF12796">
    <property type="entry name" value="Ank_2"/>
    <property type="match status" value="5"/>
</dbReference>
<feature type="repeat" description="ANK" evidence="1">
    <location>
        <begin position="323"/>
        <end position="355"/>
    </location>
</feature>
<feature type="repeat" description="ANK" evidence="1">
    <location>
        <begin position="223"/>
        <end position="255"/>
    </location>
</feature>
<dbReference type="InterPro" id="IPR052391">
    <property type="entry name" value="E3_Ligase-Neurotoxin"/>
</dbReference>
<evidence type="ECO:0000256" key="1">
    <source>
        <dbReference type="PROSITE-ProRule" id="PRU00023"/>
    </source>
</evidence>
<dbReference type="AlphaFoldDB" id="A0ABD2XIV1"/>
<dbReference type="PROSITE" id="PS50297">
    <property type="entry name" value="ANK_REP_REGION"/>
    <property type="match status" value="9"/>
</dbReference>
<evidence type="ECO:0000313" key="2">
    <source>
        <dbReference type="EMBL" id="KAL3405353.1"/>
    </source>
</evidence>
<accession>A0ABD2XIV1</accession>
<evidence type="ECO:0008006" key="4">
    <source>
        <dbReference type="Google" id="ProtNLM"/>
    </source>
</evidence>
<feature type="repeat" description="ANK" evidence="1">
    <location>
        <begin position="357"/>
        <end position="389"/>
    </location>
</feature>
<sequence length="942" mass="107798">MFSLMSVAVSNNKHENDELYSAIANQNEQKVEFLLSQNIFDVNRLIGTSEQIEIIRRETSQRINRVDKLEDLDEHLRETLFDKIYSNLNYPVGETYLHVAIKSLAVKIIGILVKHGASTTARNCTGETVFQRAFKTFDRSIIKYLVPFMDVNDSDLYGRMPLHYAVHFGDLEIVKMLLQQGANPNKPNAINSTPFHIAVKKDKLQIAELMLKYNADPNLVTHKGSTPLHLAIRNNSHLMVQLLLQRGANVHAECSEERLLRPIHMAVHNGNFELVVTLVQNGADVNHCTQLDETPLNIAVAFEHEAIAQYLVKKGANVHNEKDDQMLLHMAVKVQNPRIIKLLLENGVNINIYSDADGWTPLHCAINERDHEIIDMLINYRAMADQKELYGSQDTTLMMACNTGDIRIVRSILRGRPNIDAYNKWKQTALYLAAARGMKDIVTELMRWNPNPVINQEALSYAIQGSSANHQEIVNILLDHGYSLDSLNLNDHFENSRLIRTVRDATKNGYSNVLRWLLMKGVHPDIYLYDQSGNRLVHYAVPHPDCMRLLIEHGADVHALNNDGQSPMILAVYQCAADTVELLCDGGVDVSHDTDLLFCVIRKNHARMFETVARRYRRNLLYRDEYCTTALHLAAWIGNEHFVRTILDMIDAQGEHDRQVEMAAEPLHPELERITPLHCAAFADRPRVVRMLMDRGHSADVSDGTHNALHLACLYGRIEVVHAILDYEFDVTARDAEDRTLFDLGLLSEKTSPPYPYRYQLFAKEHMLCIPARIERCSASFNCTVYELLVRHLVILQYRHPQLEEHQFYGADRNMFVDCYEESVEQLVDMQSVRVHDRSLQDLVVARRGALMRYCLNPSLRQAYRELVARDGLTSFTGYDCITIKKMDIALRRADLYLRGRLLLHEIFPADVPAEIVGHLASYFKDHELLALIERDEAERLR</sequence>
<keyword evidence="3" id="KW-1185">Reference proteome</keyword>
<dbReference type="InterPro" id="IPR002110">
    <property type="entry name" value="Ankyrin_rpt"/>
</dbReference>
<dbReference type="Pfam" id="PF13637">
    <property type="entry name" value="Ank_4"/>
    <property type="match status" value="1"/>
</dbReference>
<dbReference type="Gene3D" id="1.25.40.20">
    <property type="entry name" value="Ankyrin repeat-containing domain"/>
    <property type="match status" value="5"/>
</dbReference>
<feature type="repeat" description="ANK" evidence="1">
    <location>
        <begin position="258"/>
        <end position="290"/>
    </location>
</feature>
<feature type="repeat" description="ANK" evidence="1">
    <location>
        <begin position="190"/>
        <end position="222"/>
    </location>
</feature>
<feature type="repeat" description="ANK" evidence="1">
    <location>
        <begin position="704"/>
        <end position="736"/>
    </location>
</feature>
<proteinExistence type="predicted"/>
<dbReference type="SMART" id="SM00248">
    <property type="entry name" value="ANK"/>
    <property type="match status" value="19"/>
</dbReference>
<dbReference type="PROSITE" id="PS50088">
    <property type="entry name" value="ANK_REPEAT"/>
    <property type="match status" value="10"/>
</dbReference>
<dbReference type="InterPro" id="IPR036770">
    <property type="entry name" value="Ankyrin_rpt-contain_sf"/>
</dbReference>
<organism evidence="2 3">
    <name type="scientific">Trichogramma kaykai</name>
    <dbReference type="NCBI Taxonomy" id="54128"/>
    <lineage>
        <taxon>Eukaryota</taxon>
        <taxon>Metazoa</taxon>
        <taxon>Ecdysozoa</taxon>
        <taxon>Arthropoda</taxon>
        <taxon>Hexapoda</taxon>
        <taxon>Insecta</taxon>
        <taxon>Pterygota</taxon>
        <taxon>Neoptera</taxon>
        <taxon>Endopterygota</taxon>
        <taxon>Hymenoptera</taxon>
        <taxon>Apocrita</taxon>
        <taxon>Proctotrupomorpha</taxon>
        <taxon>Chalcidoidea</taxon>
        <taxon>Trichogrammatidae</taxon>
        <taxon>Trichogramma</taxon>
    </lineage>
</organism>
<evidence type="ECO:0000313" key="3">
    <source>
        <dbReference type="Proteomes" id="UP001627154"/>
    </source>
</evidence>
<feature type="repeat" description="ANK" evidence="1">
    <location>
        <begin position="672"/>
        <end position="704"/>
    </location>
</feature>
<gene>
    <name evidence="2" type="ORF">TKK_002374</name>
</gene>
<feature type="repeat" description="ANK" evidence="1">
    <location>
        <begin position="291"/>
        <end position="323"/>
    </location>
</feature>
<dbReference type="SUPFAM" id="SSF48403">
    <property type="entry name" value="Ankyrin repeat"/>
    <property type="match status" value="2"/>
</dbReference>
<dbReference type="PANTHER" id="PTHR24133:SF40">
    <property type="entry name" value="ANKYRIN REPEAT DOMAIN 44"/>
    <property type="match status" value="1"/>
</dbReference>
<dbReference type="Proteomes" id="UP001627154">
    <property type="component" value="Unassembled WGS sequence"/>
</dbReference>
<feature type="repeat" description="ANK" evidence="1">
    <location>
        <begin position="157"/>
        <end position="189"/>
    </location>
</feature>
<dbReference type="PANTHER" id="PTHR24133">
    <property type="entry name" value="ANKYRIN DOMAIN-CONTAINING"/>
    <property type="match status" value="1"/>
</dbReference>